<dbReference type="Proteomes" id="UP000268329">
    <property type="component" value="Chromosome"/>
</dbReference>
<evidence type="ECO:0008006" key="4">
    <source>
        <dbReference type="Google" id="ProtNLM"/>
    </source>
</evidence>
<keyword evidence="1" id="KW-0238">DNA-binding</keyword>
<sequence>MPGEGYIDPSAGVEDSYIFHNYAREVIKNKTGVEERYRQDCYRELETYLLPTFGNCDIRSPEHFSKATVAAWVNKMAQTYVWRGSKRKLMSPKTLKNLRALQG</sequence>
<evidence type="ECO:0000256" key="1">
    <source>
        <dbReference type="ARBA" id="ARBA00023125"/>
    </source>
</evidence>
<dbReference type="InterPro" id="IPR010998">
    <property type="entry name" value="Integrase_recombinase_N"/>
</dbReference>
<protein>
    <recommendedName>
        <fullName evidence="4">Integrase</fullName>
    </recommendedName>
</protein>
<name>A0A3G2JF29_9ACTN</name>
<proteinExistence type="predicted"/>
<dbReference type="KEGG" id="sdd:D9753_21020"/>
<evidence type="ECO:0000313" key="3">
    <source>
        <dbReference type="Proteomes" id="UP000268329"/>
    </source>
</evidence>
<dbReference type="OrthoDB" id="1822491at2"/>
<accession>A0A3G2JF29</accession>
<keyword evidence="3" id="KW-1185">Reference proteome</keyword>
<dbReference type="GO" id="GO:0003677">
    <property type="term" value="F:DNA binding"/>
    <property type="evidence" value="ECO:0007669"/>
    <property type="project" value="UniProtKB-KW"/>
</dbReference>
<dbReference type="EMBL" id="CP033073">
    <property type="protein sequence ID" value="AYN40948.1"/>
    <property type="molecule type" value="Genomic_DNA"/>
</dbReference>
<reference evidence="2 3" key="1">
    <citation type="submission" date="2018-10" db="EMBL/GenBank/DDBJ databases">
        <title>The genome of Streptomyces dangxiongensis Z022.</title>
        <authorList>
            <person name="Zhang B."/>
        </authorList>
    </citation>
    <scope>NUCLEOTIDE SEQUENCE [LARGE SCALE GENOMIC DNA]</scope>
    <source>
        <strain evidence="2 3">Z022</strain>
    </source>
</reference>
<organism evidence="2 3">
    <name type="scientific">Streptomyces dangxiongensis</name>
    <dbReference type="NCBI Taxonomy" id="1442032"/>
    <lineage>
        <taxon>Bacteria</taxon>
        <taxon>Bacillati</taxon>
        <taxon>Actinomycetota</taxon>
        <taxon>Actinomycetes</taxon>
        <taxon>Kitasatosporales</taxon>
        <taxon>Streptomycetaceae</taxon>
        <taxon>Streptomyces</taxon>
    </lineage>
</organism>
<dbReference type="AlphaFoldDB" id="A0A3G2JF29"/>
<evidence type="ECO:0000313" key="2">
    <source>
        <dbReference type="EMBL" id="AYN40948.1"/>
    </source>
</evidence>
<gene>
    <name evidence="2" type="ORF">D9753_21020</name>
</gene>
<dbReference type="Gene3D" id="1.10.150.130">
    <property type="match status" value="1"/>
</dbReference>